<evidence type="ECO:0000313" key="7">
    <source>
        <dbReference type="EMBL" id="KAA6402508.1"/>
    </source>
</evidence>
<dbReference type="Gene3D" id="1.10.510.10">
    <property type="entry name" value="Transferase(Phosphotransferase) domain 1"/>
    <property type="match status" value="1"/>
</dbReference>
<dbReference type="Pfam" id="PF00069">
    <property type="entry name" value="Pkinase"/>
    <property type="match status" value="1"/>
</dbReference>
<keyword evidence="1" id="KW-0723">Serine/threonine-protein kinase</keyword>
<dbReference type="GO" id="GO:0004674">
    <property type="term" value="F:protein serine/threonine kinase activity"/>
    <property type="evidence" value="ECO:0007669"/>
    <property type="project" value="UniProtKB-KW"/>
</dbReference>
<proteinExistence type="predicted"/>
<dbReference type="SUPFAM" id="SSF56112">
    <property type="entry name" value="Protein kinase-like (PK-like)"/>
    <property type="match status" value="1"/>
</dbReference>
<dbReference type="PROSITE" id="PS50011">
    <property type="entry name" value="PROTEIN_KINASE_DOM"/>
    <property type="match status" value="1"/>
</dbReference>
<name>A0A5J4X5P9_9EUKA</name>
<dbReference type="GO" id="GO:0005634">
    <property type="term" value="C:nucleus"/>
    <property type="evidence" value="ECO:0007669"/>
    <property type="project" value="TreeGrafter"/>
</dbReference>
<keyword evidence="2" id="KW-0808">Transferase</keyword>
<dbReference type="SMART" id="SM00220">
    <property type="entry name" value="S_TKc"/>
    <property type="match status" value="1"/>
</dbReference>
<dbReference type="GO" id="GO:0005524">
    <property type="term" value="F:ATP binding"/>
    <property type="evidence" value="ECO:0007669"/>
    <property type="project" value="UniProtKB-KW"/>
</dbReference>
<protein>
    <submittedName>
        <fullName evidence="7">Putative 5'-AMP-activated protein kinase catalytic subunit alpha-2</fullName>
    </submittedName>
</protein>
<reference evidence="7 8" key="1">
    <citation type="submission" date="2019-03" db="EMBL/GenBank/DDBJ databases">
        <title>Single cell metagenomics reveals metabolic interactions within the superorganism composed of flagellate Streblomastix strix and complex community of Bacteroidetes bacteria on its surface.</title>
        <authorList>
            <person name="Treitli S.C."/>
            <person name="Kolisko M."/>
            <person name="Husnik F."/>
            <person name="Keeling P."/>
            <person name="Hampl V."/>
        </authorList>
    </citation>
    <scope>NUCLEOTIDE SEQUENCE [LARGE SCALE GENOMIC DNA]</scope>
    <source>
        <strain evidence="7">ST1C</strain>
    </source>
</reference>
<dbReference type="AlphaFoldDB" id="A0A5J4X5P9"/>
<keyword evidence="3" id="KW-0547">Nucleotide-binding</keyword>
<dbReference type="PANTHER" id="PTHR24345:SF0">
    <property type="entry name" value="CELL CYCLE SERINE_THREONINE-PROTEIN KINASE CDC5_MSD2"/>
    <property type="match status" value="1"/>
</dbReference>
<evidence type="ECO:0000256" key="2">
    <source>
        <dbReference type="ARBA" id="ARBA00022679"/>
    </source>
</evidence>
<comment type="caution">
    <text evidence="7">The sequence shown here is derived from an EMBL/GenBank/DDBJ whole genome shotgun (WGS) entry which is preliminary data.</text>
</comment>
<gene>
    <name evidence="7" type="ORF">EZS28_001961</name>
</gene>
<accession>A0A5J4X5P9</accession>
<organism evidence="7 8">
    <name type="scientific">Streblomastix strix</name>
    <dbReference type="NCBI Taxonomy" id="222440"/>
    <lineage>
        <taxon>Eukaryota</taxon>
        <taxon>Metamonada</taxon>
        <taxon>Preaxostyla</taxon>
        <taxon>Oxymonadida</taxon>
        <taxon>Streblomastigidae</taxon>
        <taxon>Streblomastix</taxon>
    </lineage>
</organism>
<evidence type="ECO:0000259" key="6">
    <source>
        <dbReference type="PROSITE" id="PS50011"/>
    </source>
</evidence>
<feature type="domain" description="Protein kinase" evidence="6">
    <location>
        <begin position="1"/>
        <end position="171"/>
    </location>
</feature>
<evidence type="ECO:0000256" key="5">
    <source>
        <dbReference type="ARBA" id="ARBA00022840"/>
    </source>
</evidence>
<keyword evidence="4 7" id="KW-0418">Kinase</keyword>
<dbReference type="OrthoDB" id="3256376at2759"/>
<evidence type="ECO:0000256" key="4">
    <source>
        <dbReference type="ARBA" id="ARBA00022777"/>
    </source>
</evidence>
<sequence length="188" mass="21549">MPEKDRGLQTLKYMYQILCGLKQLHLLGLAHKDLKPENILIDQGNAKLADFCLSQKLADIAYLKTSGTKIYAPPETLILKIMTIESDVWALGIIIIEILTGKHIFQGETLEETIQNIKEGRFQPIPSNIEGELRKTLERMINEDPIIRPTVKDILGIELMKLQYRNEHPELQIQNNNVQILTNLLIKR</sequence>
<dbReference type="Proteomes" id="UP000324800">
    <property type="component" value="Unassembled WGS sequence"/>
</dbReference>
<dbReference type="PANTHER" id="PTHR24345">
    <property type="entry name" value="SERINE/THREONINE-PROTEIN KINASE PLK"/>
    <property type="match status" value="1"/>
</dbReference>
<dbReference type="InterPro" id="IPR008271">
    <property type="entry name" value="Ser/Thr_kinase_AS"/>
</dbReference>
<dbReference type="InterPro" id="IPR000719">
    <property type="entry name" value="Prot_kinase_dom"/>
</dbReference>
<dbReference type="PROSITE" id="PS00108">
    <property type="entry name" value="PROTEIN_KINASE_ST"/>
    <property type="match status" value="1"/>
</dbReference>
<evidence type="ECO:0000313" key="8">
    <source>
        <dbReference type="Proteomes" id="UP000324800"/>
    </source>
</evidence>
<dbReference type="InterPro" id="IPR011009">
    <property type="entry name" value="Kinase-like_dom_sf"/>
</dbReference>
<evidence type="ECO:0000256" key="3">
    <source>
        <dbReference type="ARBA" id="ARBA00022741"/>
    </source>
</evidence>
<keyword evidence="5" id="KW-0067">ATP-binding</keyword>
<dbReference type="EMBL" id="SNRW01000224">
    <property type="protein sequence ID" value="KAA6402508.1"/>
    <property type="molecule type" value="Genomic_DNA"/>
</dbReference>
<evidence type="ECO:0000256" key="1">
    <source>
        <dbReference type="ARBA" id="ARBA00022527"/>
    </source>
</evidence>